<evidence type="ECO:0000313" key="3">
    <source>
        <dbReference type="Proteomes" id="UP001629214"/>
    </source>
</evidence>
<dbReference type="Gene3D" id="3.30.70.100">
    <property type="match status" value="1"/>
</dbReference>
<dbReference type="Proteomes" id="UP001629214">
    <property type="component" value="Unassembled WGS sequence"/>
</dbReference>
<dbReference type="Pfam" id="PF03992">
    <property type="entry name" value="ABM"/>
    <property type="match status" value="1"/>
</dbReference>
<dbReference type="InterPro" id="IPR050744">
    <property type="entry name" value="AI-2_Isomerase_LsrG"/>
</dbReference>
<comment type="caution">
    <text evidence="2">The sequence shown here is derived from an EMBL/GenBank/DDBJ whole genome shotgun (WGS) entry which is preliminary data.</text>
</comment>
<accession>A0ABW8Z3G6</accession>
<dbReference type="SUPFAM" id="SSF54909">
    <property type="entry name" value="Dimeric alpha+beta barrel"/>
    <property type="match status" value="1"/>
</dbReference>
<dbReference type="InterPro" id="IPR007138">
    <property type="entry name" value="ABM_dom"/>
</dbReference>
<dbReference type="RefSeq" id="WP_408164987.1">
    <property type="nucleotide sequence ID" value="NZ_JAQQFR010000001.1"/>
</dbReference>
<proteinExistence type="predicted"/>
<reference evidence="2 3" key="1">
    <citation type="journal article" date="2024" name="Chem. Sci.">
        <title>Discovery of megapolipeptins by genome mining of a Burkholderiales bacteria collection.</title>
        <authorList>
            <person name="Paulo B.S."/>
            <person name="Recchia M.J.J."/>
            <person name="Lee S."/>
            <person name="Fergusson C.H."/>
            <person name="Romanowski S.B."/>
            <person name="Hernandez A."/>
            <person name="Krull N."/>
            <person name="Liu D.Y."/>
            <person name="Cavanagh H."/>
            <person name="Bos A."/>
            <person name="Gray C.A."/>
            <person name="Murphy B.T."/>
            <person name="Linington R.G."/>
            <person name="Eustaquio A.S."/>
        </authorList>
    </citation>
    <scope>NUCLEOTIDE SEQUENCE [LARGE SCALE GENOMIC DNA]</scope>
    <source>
        <strain evidence="2 3">RL21-008-BIB-B</strain>
    </source>
</reference>
<feature type="domain" description="ABM" evidence="1">
    <location>
        <begin position="5"/>
        <end position="96"/>
    </location>
</feature>
<dbReference type="PANTHER" id="PTHR33336:SF3">
    <property type="entry name" value="ABM DOMAIN-CONTAINING PROTEIN"/>
    <property type="match status" value="1"/>
</dbReference>
<evidence type="ECO:0000313" key="2">
    <source>
        <dbReference type="EMBL" id="MFL9877025.1"/>
    </source>
</evidence>
<dbReference type="PROSITE" id="PS51725">
    <property type="entry name" value="ABM"/>
    <property type="match status" value="1"/>
</dbReference>
<dbReference type="InterPro" id="IPR011008">
    <property type="entry name" value="Dimeric_a/b-barrel"/>
</dbReference>
<dbReference type="GO" id="GO:0004497">
    <property type="term" value="F:monooxygenase activity"/>
    <property type="evidence" value="ECO:0007669"/>
    <property type="project" value="UniProtKB-KW"/>
</dbReference>
<evidence type="ECO:0000259" key="1">
    <source>
        <dbReference type="PROSITE" id="PS51725"/>
    </source>
</evidence>
<dbReference type="EMBL" id="JAQQFR010000001">
    <property type="protein sequence ID" value="MFL9877025.1"/>
    <property type="molecule type" value="Genomic_DNA"/>
</dbReference>
<gene>
    <name evidence="2" type="ORF">PQR63_01420</name>
</gene>
<keyword evidence="3" id="KW-1185">Reference proteome</keyword>
<keyword evidence="2" id="KW-0560">Oxidoreductase</keyword>
<keyword evidence="2" id="KW-0503">Monooxygenase</keyword>
<sequence>MTQPIAVVATITAHAGHRQAVIDALRTAVAAVRLEPGCEQYVLHEDMDEPNRLIMIERWSSMADLEAHGRGAALATLGGALKDRADLQISKLIPVS</sequence>
<protein>
    <submittedName>
        <fullName evidence="2">Antibiotic biosynthesis monooxygenase</fullName>
    </submittedName>
</protein>
<organism evidence="2 3">
    <name type="scientific">Herbaspirillum rhizosphaerae</name>
    <dbReference type="NCBI Taxonomy" id="346179"/>
    <lineage>
        <taxon>Bacteria</taxon>
        <taxon>Pseudomonadati</taxon>
        <taxon>Pseudomonadota</taxon>
        <taxon>Betaproteobacteria</taxon>
        <taxon>Burkholderiales</taxon>
        <taxon>Oxalobacteraceae</taxon>
        <taxon>Herbaspirillum</taxon>
    </lineage>
</organism>
<dbReference type="PANTHER" id="PTHR33336">
    <property type="entry name" value="QUINOL MONOOXYGENASE YGIN-RELATED"/>
    <property type="match status" value="1"/>
</dbReference>
<name>A0ABW8Z3G6_9BURK</name>